<comment type="caution">
    <text evidence="1">The sequence shown here is derived from an EMBL/GenBank/DDBJ whole genome shotgun (WGS) entry which is preliminary data.</text>
</comment>
<proteinExistence type="predicted"/>
<evidence type="ECO:0000313" key="1">
    <source>
        <dbReference type="EMBL" id="MFC1432644.1"/>
    </source>
</evidence>
<reference evidence="1 2" key="1">
    <citation type="submission" date="2024-09" db="EMBL/GenBank/DDBJ databases">
        <authorList>
            <person name="Lee S.D."/>
        </authorList>
    </citation>
    <scope>NUCLEOTIDE SEQUENCE [LARGE SCALE GENOMIC DNA]</scope>
    <source>
        <strain evidence="1 2">N1-3</strain>
    </source>
</reference>
<name>A0ABV6X479_9ACTN</name>
<dbReference type="Proteomes" id="UP001592530">
    <property type="component" value="Unassembled WGS sequence"/>
</dbReference>
<evidence type="ECO:0000313" key="2">
    <source>
        <dbReference type="Proteomes" id="UP001592530"/>
    </source>
</evidence>
<dbReference type="RefSeq" id="WP_380554668.1">
    <property type="nucleotide sequence ID" value="NZ_JBHEZY010000006.1"/>
</dbReference>
<gene>
    <name evidence="1" type="ORF">ACEZDB_18525</name>
</gene>
<organism evidence="1 2">
    <name type="scientific">Streptacidiphilus alkalitolerans</name>
    <dbReference type="NCBI Taxonomy" id="3342712"/>
    <lineage>
        <taxon>Bacteria</taxon>
        <taxon>Bacillati</taxon>
        <taxon>Actinomycetota</taxon>
        <taxon>Actinomycetes</taxon>
        <taxon>Kitasatosporales</taxon>
        <taxon>Streptomycetaceae</taxon>
        <taxon>Streptacidiphilus</taxon>
    </lineage>
</organism>
<protein>
    <submittedName>
        <fullName evidence="1">Uncharacterized protein</fullName>
    </submittedName>
</protein>
<dbReference type="EMBL" id="JBHEZY010000006">
    <property type="protein sequence ID" value="MFC1432644.1"/>
    <property type="molecule type" value="Genomic_DNA"/>
</dbReference>
<sequence>MTIRPEVEELISAGSLPNEDAAVETIEEVQRLIERISKPVTDEEGQALSAIFGPDGCFGLAWTLLHLIETAPGAKDARYSEYSDNEWVKRLNERVEFGRRMKEEAEG</sequence>
<accession>A0ABV6X479</accession>